<dbReference type="Proteomes" id="UP001221898">
    <property type="component" value="Unassembled WGS sequence"/>
</dbReference>
<evidence type="ECO:0000313" key="2">
    <source>
        <dbReference type="EMBL" id="KAJ8394392.1"/>
    </source>
</evidence>
<feature type="region of interest" description="Disordered" evidence="1">
    <location>
        <begin position="54"/>
        <end position="88"/>
    </location>
</feature>
<sequence length="88" mass="9912">MADRSRLYQTIPIKLCSTKLLYKQSHRQSIREAGQLGCYDGAARAPRDFLSWSLDEDHGTLDTAGEKGHQGQAQDPQTRPGTETHREE</sequence>
<name>A0AAD7WET5_9TELE</name>
<evidence type="ECO:0000256" key="1">
    <source>
        <dbReference type="SAM" id="MobiDB-lite"/>
    </source>
</evidence>
<keyword evidence="3" id="KW-1185">Reference proteome</keyword>
<dbReference type="EMBL" id="JAINUG010000126">
    <property type="protein sequence ID" value="KAJ8394392.1"/>
    <property type="molecule type" value="Genomic_DNA"/>
</dbReference>
<comment type="caution">
    <text evidence="2">The sequence shown here is derived from an EMBL/GenBank/DDBJ whole genome shotgun (WGS) entry which is preliminary data.</text>
</comment>
<accession>A0AAD7WET5</accession>
<feature type="compositionally biased region" description="Basic and acidic residues" evidence="1">
    <location>
        <begin position="55"/>
        <end position="69"/>
    </location>
</feature>
<evidence type="ECO:0000313" key="3">
    <source>
        <dbReference type="Proteomes" id="UP001221898"/>
    </source>
</evidence>
<reference evidence="2" key="1">
    <citation type="journal article" date="2023" name="Science">
        <title>Genome structures resolve the early diversification of teleost fishes.</title>
        <authorList>
            <person name="Parey E."/>
            <person name="Louis A."/>
            <person name="Montfort J."/>
            <person name="Bouchez O."/>
            <person name="Roques C."/>
            <person name="Iampietro C."/>
            <person name="Lluch J."/>
            <person name="Castinel A."/>
            <person name="Donnadieu C."/>
            <person name="Desvignes T."/>
            <person name="Floi Bucao C."/>
            <person name="Jouanno E."/>
            <person name="Wen M."/>
            <person name="Mejri S."/>
            <person name="Dirks R."/>
            <person name="Jansen H."/>
            <person name="Henkel C."/>
            <person name="Chen W.J."/>
            <person name="Zahm M."/>
            <person name="Cabau C."/>
            <person name="Klopp C."/>
            <person name="Thompson A.W."/>
            <person name="Robinson-Rechavi M."/>
            <person name="Braasch I."/>
            <person name="Lecointre G."/>
            <person name="Bobe J."/>
            <person name="Postlethwait J.H."/>
            <person name="Berthelot C."/>
            <person name="Roest Crollius H."/>
            <person name="Guiguen Y."/>
        </authorList>
    </citation>
    <scope>NUCLEOTIDE SEQUENCE</scope>
    <source>
        <strain evidence="2">NC1722</strain>
    </source>
</reference>
<protein>
    <submittedName>
        <fullName evidence="2">Uncharacterized protein</fullName>
    </submittedName>
</protein>
<dbReference type="AlphaFoldDB" id="A0AAD7WET5"/>
<feature type="compositionally biased region" description="Polar residues" evidence="1">
    <location>
        <begin position="71"/>
        <end position="81"/>
    </location>
</feature>
<proteinExistence type="predicted"/>
<gene>
    <name evidence="2" type="ORF">AAFF_G00046030</name>
</gene>
<organism evidence="2 3">
    <name type="scientific">Aldrovandia affinis</name>
    <dbReference type="NCBI Taxonomy" id="143900"/>
    <lineage>
        <taxon>Eukaryota</taxon>
        <taxon>Metazoa</taxon>
        <taxon>Chordata</taxon>
        <taxon>Craniata</taxon>
        <taxon>Vertebrata</taxon>
        <taxon>Euteleostomi</taxon>
        <taxon>Actinopterygii</taxon>
        <taxon>Neopterygii</taxon>
        <taxon>Teleostei</taxon>
        <taxon>Notacanthiformes</taxon>
        <taxon>Halosauridae</taxon>
        <taxon>Aldrovandia</taxon>
    </lineage>
</organism>